<reference evidence="1" key="1">
    <citation type="journal article" date="2021" name="Proc. Natl. Acad. Sci. U.S.A.">
        <title>A Catalog of Tens of Thousands of Viruses from Human Metagenomes Reveals Hidden Associations with Chronic Diseases.</title>
        <authorList>
            <person name="Tisza M.J."/>
            <person name="Buck C.B."/>
        </authorList>
    </citation>
    <scope>NUCLEOTIDE SEQUENCE</scope>
    <source>
        <strain evidence="1">CtHG14</strain>
    </source>
</reference>
<evidence type="ECO:0000313" key="1">
    <source>
        <dbReference type="EMBL" id="DAE31284.1"/>
    </source>
</evidence>
<accession>A0A8S5RJX6</accession>
<dbReference type="EMBL" id="BK059106">
    <property type="protein sequence ID" value="DAE31284.1"/>
    <property type="molecule type" value="Genomic_DNA"/>
</dbReference>
<name>A0A8S5RJX6_9VIRU</name>
<sequence>MLYVLLTVNGAYTQTRAAKRCCFCIYKYAQFRFCRHRIRSRNQLHSCQMITRKGGVGV</sequence>
<organism evidence="1">
    <name type="scientific">virus sp. ctHG14</name>
    <dbReference type="NCBI Taxonomy" id="2827626"/>
    <lineage>
        <taxon>Viruses</taxon>
    </lineage>
</organism>
<protein>
    <submittedName>
        <fullName evidence="1">Uncharacterized protein</fullName>
    </submittedName>
</protein>
<proteinExistence type="predicted"/>